<feature type="region of interest" description="Disordered" evidence="5">
    <location>
        <begin position="1"/>
        <end position="246"/>
    </location>
</feature>
<keyword evidence="1 4" id="KW-0479">Metal-binding</keyword>
<keyword evidence="3 4" id="KW-0440">LIM domain</keyword>
<feature type="compositionally biased region" description="Acidic residues" evidence="5">
    <location>
        <begin position="221"/>
        <end position="235"/>
    </location>
</feature>
<feature type="compositionally biased region" description="Basic and acidic residues" evidence="5">
    <location>
        <begin position="681"/>
        <end position="693"/>
    </location>
</feature>
<feature type="compositionally biased region" description="Polar residues" evidence="5">
    <location>
        <begin position="859"/>
        <end position="869"/>
    </location>
</feature>
<feature type="compositionally biased region" description="Polar residues" evidence="5">
    <location>
        <begin position="266"/>
        <end position="308"/>
    </location>
</feature>
<feature type="compositionally biased region" description="Polar residues" evidence="5">
    <location>
        <begin position="73"/>
        <end position="94"/>
    </location>
</feature>
<feature type="region of interest" description="Disordered" evidence="5">
    <location>
        <begin position="493"/>
        <end position="914"/>
    </location>
</feature>
<feature type="region of interest" description="Disordered" evidence="5">
    <location>
        <begin position="930"/>
        <end position="984"/>
    </location>
</feature>
<evidence type="ECO:0000256" key="5">
    <source>
        <dbReference type="SAM" id="MobiDB-lite"/>
    </source>
</evidence>
<feature type="compositionally biased region" description="Basic and acidic residues" evidence="5">
    <location>
        <begin position="893"/>
        <end position="903"/>
    </location>
</feature>
<feature type="compositionally biased region" description="Polar residues" evidence="5">
    <location>
        <begin position="14"/>
        <end position="31"/>
    </location>
</feature>
<evidence type="ECO:0000259" key="6">
    <source>
        <dbReference type="PROSITE" id="PS50023"/>
    </source>
</evidence>
<feature type="compositionally biased region" description="Polar residues" evidence="5">
    <location>
        <begin position="42"/>
        <end position="53"/>
    </location>
</feature>
<dbReference type="SMART" id="SM00132">
    <property type="entry name" value="LIM"/>
    <property type="match status" value="1"/>
</dbReference>
<proteinExistence type="predicted"/>
<feature type="compositionally biased region" description="Basic and acidic residues" evidence="5">
    <location>
        <begin position="529"/>
        <end position="538"/>
    </location>
</feature>
<dbReference type="Proteomes" id="UP000694888">
    <property type="component" value="Unplaced"/>
</dbReference>
<dbReference type="PROSITE" id="PS00478">
    <property type="entry name" value="LIM_DOMAIN_1"/>
    <property type="match status" value="1"/>
</dbReference>
<sequence length="1088" mass="120372">MSSQFDDLLADFGDSSSATSGSGLKASSNGTADDFDPLGPSLDSQTPASTDTNGGDPGLLLDFSVDTEVKNGDASNEVNLEFQADSSVDNTSANPLYEMSADTQSSNPLYDFSSSSGNPLYDLTTEESNSSQSANPLYDFSAETTDNQTAESSGNPLYDFENGHAEPSSTQQETEVVGSGGNAMEDDFFGTITTTTTTTTSSSDADLLGDFGDQNQAVTESFEEQQPEEQQEDVIADQSSLGTEDQQDSFFREEIVQQEEIVQDGRTISKTTRTENQFSDGGLENSNITSESYTSDQWADRNSQNADYNNRGAEEQDIVHFSEMSSVKSRFEGEPEPPPRAQVDIQQEVLSAEGGVYESEPQAFTQWQNEEEEEEGVHESVPVRRDDVAREADKDMTADLPAVGTASSIRAKFLSGQVENSNEPRNRREITPPAHGTGGEFVSEPRTVVEKYEGKAEAGVFESEPQANPEVVTSYSAQEEVLPEQGFARNVAARFKDLEKNQSTPSSSGKREITPDRSGQVEYVSEPRGQVEHYEGKADSGVFESEPQYNPDVVRSGEDLEEQLPERGMARNIASKFRQISTDNSQYSSPRGKREITPDRSGRVEYVSEPRGHVEQYEARVDAGVFENQPAEDPNVVKSDTSVSQSEADDYVPERGFARNVAAKFRELESTAKSPPLSPGRRKEFTPPREDAGARQSGVYESTPEVKAEVVHSGDMQEEALPERGTARNMAQRFRQMESESRTPGSPRAKKEFTPPPAESGVFESQPQQFQADYNRPPESGIIENQPVERDDVVRGSEPPKHEEELPERGFARNLVSRWKQMESQSAQATSPGSAGRVKEFTPPREEPRIAQQRKSPRTPMSPTGQMDNGSVHPSELPGQYQPQNEPSVFESQPEHLPDVVREEDTDWAEGMPKKDTAKKMLARFQQIQAEAKKEQPKPVSRKEPGARTQRKESESESSEPPEPPMENARLKFEDPEKVGRSKSMRAAIQTEKCGACEKTVYAMERLEMNKRVYHKACFRCSQCKAVLTPKTFAINNDVIFCTTHYKQLFATKGNYDEGFGRMQHKKRWNSHPNLAEGEGDGSQEAKS</sequence>
<dbReference type="PANTHER" id="PTHR24206">
    <property type="entry name" value="OS06G0237300 PROTEIN"/>
    <property type="match status" value="1"/>
</dbReference>
<evidence type="ECO:0000256" key="4">
    <source>
        <dbReference type="PROSITE-ProRule" id="PRU00125"/>
    </source>
</evidence>
<evidence type="ECO:0000256" key="2">
    <source>
        <dbReference type="ARBA" id="ARBA00022833"/>
    </source>
</evidence>
<dbReference type="PROSITE" id="PS50023">
    <property type="entry name" value="LIM_DOMAIN_2"/>
    <property type="match status" value="1"/>
</dbReference>
<feature type="compositionally biased region" description="Basic and acidic residues" evidence="5">
    <location>
        <begin position="837"/>
        <end position="849"/>
    </location>
</feature>
<feature type="compositionally biased region" description="Basic and acidic residues" evidence="5">
    <location>
        <begin position="787"/>
        <end position="811"/>
    </location>
</feature>
<reference evidence="8" key="1">
    <citation type="submission" date="2025-08" db="UniProtKB">
        <authorList>
            <consortium name="RefSeq"/>
        </authorList>
    </citation>
    <scope>IDENTIFICATION</scope>
</reference>
<keyword evidence="2 4" id="KW-0862">Zinc</keyword>
<feature type="domain" description="LIM zinc-binding" evidence="6">
    <location>
        <begin position="992"/>
        <end position="1052"/>
    </location>
</feature>
<feature type="compositionally biased region" description="Basic and acidic residues" evidence="5">
    <location>
        <begin position="931"/>
        <end position="955"/>
    </location>
</feature>
<feature type="compositionally biased region" description="Polar residues" evidence="5">
    <location>
        <begin position="578"/>
        <end position="589"/>
    </location>
</feature>
<gene>
    <name evidence="8" type="primary">LOC101856472</name>
</gene>
<feature type="compositionally biased region" description="Basic and acidic residues" evidence="5">
    <location>
        <begin position="969"/>
        <end position="980"/>
    </location>
</feature>
<feature type="compositionally biased region" description="Basic and acidic residues" evidence="5">
    <location>
        <begin position="592"/>
        <end position="621"/>
    </location>
</feature>
<protein>
    <submittedName>
        <fullName evidence="8">Uncharacterized protein LOC101856472 isoform X4</fullName>
    </submittedName>
</protein>
<feature type="compositionally biased region" description="Polar residues" evidence="5">
    <location>
        <begin position="101"/>
        <end position="118"/>
    </location>
</feature>
<dbReference type="CDD" id="cd09358">
    <property type="entry name" value="LIM_Mical_like"/>
    <property type="match status" value="1"/>
</dbReference>
<feature type="compositionally biased region" description="Polar residues" evidence="5">
    <location>
        <begin position="881"/>
        <end position="891"/>
    </location>
</feature>
<keyword evidence="7" id="KW-1185">Reference proteome</keyword>
<dbReference type="SUPFAM" id="SSF57716">
    <property type="entry name" value="Glucocorticoid receptor-like (DNA-binding domain)"/>
    <property type="match status" value="2"/>
</dbReference>
<accession>A0ABM1W224</accession>
<dbReference type="RefSeq" id="XP_035828717.1">
    <property type="nucleotide sequence ID" value="XM_035972824.1"/>
</dbReference>
<evidence type="ECO:0000313" key="7">
    <source>
        <dbReference type="Proteomes" id="UP000694888"/>
    </source>
</evidence>
<organism evidence="7 8">
    <name type="scientific">Aplysia californica</name>
    <name type="common">California sea hare</name>
    <dbReference type="NCBI Taxonomy" id="6500"/>
    <lineage>
        <taxon>Eukaryota</taxon>
        <taxon>Metazoa</taxon>
        <taxon>Spiralia</taxon>
        <taxon>Lophotrochozoa</taxon>
        <taxon>Mollusca</taxon>
        <taxon>Gastropoda</taxon>
        <taxon>Heterobranchia</taxon>
        <taxon>Euthyneura</taxon>
        <taxon>Tectipleura</taxon>
        <taxon>Aplysiida</taxon>
        <taxon>Aplysioidea</taxon>
        <taxon>Aplysiidae</taxon>
        <taxon>Aplysia</taxon>
    </lineage>
</organism>
<dbReference type="GeneID" id="101856472"/>
<dbReference type="InterPro" id="IPR001781">
    <property type="entry name" value="Znf_LIM"/>
</dbReference>
<feature type="region of interest" description="Disordered" evidence="5">
    <location>
        <begin position="1067"/>
        <end position="1088"/>
    </location>
</feature>
<feature type="region of interest" description="Disordered" evidence="5">
    <location>
        <begin position="264"/>
        <end position="308"/>
    </location>
</feature>
<evidence type="ECO:0000313" key="8">
    <source>
        <dbReference type="RefSeq" id="XP_035828717.1"/>
    </source>
</evidence>
<evidence type="ECO:0000256" key="1">
    <source>
        <dbReference type="ARBA" id="ARBA00022723"/>
    </source>
</evidence>
<evidence type="ECO:0000256" key="3">
    <source>
        <dbReference type="ARBA" id="ARBA00023038"/>
    </source>
</evidence>
<feature type="compositionally biased region" description="Low complexity" evidence="5">
    <location>
        <begin position="191"/>
        <end position="203"/>
    </location>
</feature>
<dbReference type="Pfam" id="PF00412">
    <property type="entry name" value="LIM"/>
    <property type="match status" value="1"/>
</dbReference>
<feature type="compositionally biased region" description="Polar residues" evidence="5">
    <location>
        <begin position="822"/>
        <end position="833"/>
    </location>
</feature>
<feature type="region of interest" description="Disordered" evidence="5">
    <location>
        <begin position="414"/>
        <end position="445"/>
    </location>
</feature>
<dbReference type="Gene3D" id="2.10.110.10">
    <property type="entry name" value="Cysteine Rich Protein"/>
    <property type="match status" value="1"/>
</dbReference>
<name>A0ABM1W224_APLCA</name>
<feature type="compositionally biased region" description="Polar residues" evidence="5">
    <location>
        <begin position="126"/>
        <end position="135"/>
    </location>
</feature>
<feature type="compositionally biased region" description="Polar residues" evidence="5">
    <location>
        <begin position="142"/>
        <end position="155"/>
    </location>
</feature>
<feature type="compositionally biased region" description="Polar residues" evidence="5">
    <location>
        <begin position="763"/>
        <end position="772"/>
    </location>
</feature>